<dbReference type="PANTHER" id="PTHR43805:SF1">
    <property type="entry name" value="GP-PDE DOMAIN-CONTAINING PROTEIN"/>
    <property type="match status" value="1"/>
</dbReference>
<dbReference type="PROSITE" id="PS51704">
    <property type="entry name" value="GP_PDE"/>
    <property type="match status" value="1"/>
</dbReference>
<gene>
    <name evidence="2" type="ORF">BDY17DRAFT_242011</name>
</gene>
<dbReference type="CDD" id="cd08570">
    <property type="entry name" value="GDPD_YPL206cp_fungi"/>
    <property type="match status" value="1"/>
</dbReference>
<dbReference type="RefSeq" id="XP_033590591.1">
    <property type="nucleotide sequence ID" value="XM_033730382.1"/>
</dbReference>
<proteinExistence type="predicted"/>
<accession>A0A6A6PWA6</accession>
<organism evidence="2 3">
    <name type="scientific">Neohortaea acidophila</name>
    <dbReference type="NCBI Taxonomy" id="245834"/>
    <lineage>
        <taxon>Eukaryota</taxon>
        <taxon>Fungi</taxon>
        <taxon>Dikarya</taxon>
        <taxon>Ascomycota</taxon>
        <taxon>Pezizomycotina</taxon>
        <taxon>Dothideomycetes</taxon>
        <taxon>Dothideomycetidae</taxon>
        <taxon>Mycosphaerellales</taxon>
        <taxon>Teratosphaeriaceae</taxon>
        <taxon>Neohortaea</taxon>
    </lineage>
</organism>
<feature type="domain" description="GP-PDE" evidence="1">
    <location>
        <begin position="21"/>
        <end position="263"/>
    </location>
</feature>
<evidence type="ECO:0000313" key="3">
    <source>
        <dbReference type="Proteomes" id="UP000799767"/>
    </source>
</evidence>
<dbReference type="AlphaFoldDB" id="A0A6A6PWA6"/>
<feature type="non-terminal residue" evidence="2">
    <location>
        <position position="288"/>
    </location>
</feature>
<dbReference type="InterPro" id="IPR017946">
    <property type="entry name" value="PLC-like_Pdiesterase_TIM-brl"/>
</dbReference>
<dbReference type="GeneID" id="54471384"/>
<feature type="non-terminal residue" evidence="2">
    <location>
        <position position="1"/>
    </location>
</feature>
<dbReference type="Gene3D" id="3.20.20.190">
    <property type="entry name" value="Phosphatidylinositol (PI) phosphodiesterase"/>
    <property type="match status" value="1"/>
</dbReference>
<dbReference type="GO" id="GO:0008081">
    <property type="term" value="F:phosphoric diester hydrolase activity"/>
    <property type="evidence" value="ECO:0007669"/>
    <property type="project" value="InterPro"/>
</dbReference>
<dbReference type="InterPro" id="IPR030395">
    <property type="entry name" value="GP_PDE_dom"/>
</dbReference>
<name>A0A6A6PWA6_9PEZI</name>
<dbReference type="EMBL" id="MU001634">
    <property type="protein sequence ID" value="KAF2484021.1"/>
    <property type="molecule type" value="Genomic_DNA"/>
</dbReference>
<dbReference type="Proteomes" id="UP000799767">
    <property type="component" value="Unassembled WGS sequence"/>
</dbReference>
<dbReference type="GO" id="GO:0006629">
    <property type="term" value="P:lipid metabolic process"/>
    <property type="evidence" value="ECO:0007669"/>
    <property type="project" value="InterPro"/>
</dbReference>
<sequence>AEFPSTSFTSYRVDARKKRFPQCISHRGNKVSHPENTMAAFRSAVEVGTHALETDVHFTKDEVVVLSHDDSLERCYGRPEKILDSTWEEIKDVRTIREPHEPLPRLADLLEYLAQPGLEEIWLLLDIKLSNDADTIMRLLGSTIASVSPAARKKWEERVVLGIWAAKYLPLAMKYLPDFPVTHIGFSLKYARHFFTVPNVSFNMLLPMLVAPGGRAFIRDAKQKQKRQVYAWTVNEEDKMEWCIRRKLDGVITDDPRKFLDVCARFDEFRREPVFALRFKAYFEIMRI</sequence>
<evidence type="ECO:0000259" key="1">
    <source>
        <dbReference type="PROSITE" id="PS51704"/>
    </source>
</evidence>
<keyword evidence="3" id="KW-1185">Reference proteome</keyword>
<dbReference type="SUPFAM" id="SSF51695">
    <property type="entry name" value="PLC-like phosphodiesterases"/>
    <property type="match status" value="1"/>
</dbReference>
<dbReference type="PANTHER" id="PTHR43805">
    <property type="entry name" value="GLYCEROPHOSPHORYL DIESTER PHOSPHODIESTERASE"/>
    <property type="match status" value="1"/>
</dbReference>
<dbReference type="OrthoDB" id="1058301at2759"/>
<reference evidence="2" key="1">
    <citation type="journal article" date="2020" name="Stud. Mycol.">
        <title>101 Dothideomycetes genomes: a test case for predicting lifestyles and emergence of pathogens.</title>
        <authorList>
            <person name="Haridas S."/>
            <person name="Albert R."/>
            <person name="Binder M."/>
            <person name="Bloem J."/>
            <person name="Labutti K."/>
            <person name="Salamov A."/>
            <person name="Andreopoulos B."/>
            <person name="Baker S."/>
            <person name="Barry K."/>
            <person name="Bills G."/>
            <person name="Bluhm B."/>
            <person name="Cannon C."/>
            <person name="Castanera R."/>
            <person name="Culley D."/>
            <person name="Daum C."/>
            <person name="Ezra D."/>
            <person name="Gonzalez J."/>
            <person name="Henrissat B."/>
            <person name="Kuo A."/>
            <person name="Liang C."/>
            <person name="Lipzen A."/>
            <person name="Lutzoni F."/>
            <person name="Magnuson J."/>
            <person name="Mondo S."/>
            <person name="Nolan M."/>
            <person name="Ohm R."/>
            <person name="Pangilinan J."/>
            <person name="Park H.-J."/>
            <person name="Ramirez L."/>
            <person name="Alfaro M."/>
            <person name="Sun H."/>
            <person name="Tritt A."/>
            <person name="Yoshinaga Y."/>
            <person name="Zwiers L.-H."/>
            <person name="Turgeon B."/>
            <person name="Goodwin S."/>
            <person name="Spatafora J."/>
            <person name="Crous P."/>
            <person name="Grigoriev I."/>
        </authorList>
    </citation>
    <scope>NUCLEOTIDE SEQUENCE</scope>
    <source>
        <strain evidence="2">CBS 113389</strain>
    </source>
</reference>
<evidence type="ECO:0000313" key="2">
    <source>
        <dbReference type="EMBL" id="KAF2484021.1"/>
    </source>
</evidence>
<protein>
    <submittedName>
        <fullName evidence="2">PLC-like phosphodiesterase</fullName>
    </submittedName>
</protein>
<dbReference type="Pfam" id="PF03009">
    <property type="entry name" value="GDPD"/>
    <property type="match status" value="1"/>
</dbReference>